<organism evidence="1 2">
    <name type="scientific">Violaceomyces palustris</name>
    <dbReference type="NCBI Taxonomy" id="1673888"/>
    <lineage>
        <taxon>Eukaryota</taxon>
        <taxon>Fungi</taxon>
        <taxon>Dikarya</taxon>
        <taxon>Basidiomycota</taxon>
        <taxon>Ustilaginomycotina</taxon>
        <taxon>Ustilaginomycetes</taxon>
        <taxon>Violaceomycetales</taxon>
        <taxon>Violaceomycetaceae</taxon>
        <taxon>Violaceomyces</taxon>
    </lineage>
</organism>
<evidence type="ECO:0000313" key="1">
    <source>
        <dbReference type="EMBL" id="PWN49649.1"/>
    </source>
</evidence>
<feature type="non-terminal residue" evidence="1">
    <location>
        <position position="131"/>
    </location>
</feature>
<dbReference type="Proteomes" id="UP000245626">
    <property type="component" value="Unassembled WGS sequence"/>
</dbReference>
<reference evidence="1 2" key="1">
    <citation type="journal article" date="2018" name="Mol. Biol. Evol.">
        <title>Broad Genomic Sampling Reveals a Smut Pathogenic Ancestry of the Fungal Clade Ustilaginomycotina.</title>
        <authorList>
            <person name="Kijpornyongpan T."/>
            <person name="Mondo S.J."/>
            <person name="Barry K."/>
            <person name="Sandor L."/>
            <person name="Lee J."/>
            <person name="Lipzen A."/>
            <person name="Pangilinan J."/>
            <person name="LaButti K."/>
            <person name="Hainaut M."/>
            <person name="Henrissat B."/>
            <person name="Grigoriev I.V."/>
            <person name="Spatafora J.W."/>
            <person name="Aime M.C."/>
        </authorList>
    </citation>
    <scope>NUCLEOTIDE SEQUENCE [LARGE SCALE GENOMIC DNA]</scope>
    <source>
        <strain evidence="1 2">SA 807</strain>
    </source>
</reference>
<protein>
    <submittedName>
        <fullName evidence="1">Uncharacterized protein</fullName>
    </submittedName>
</protein>
<accession>A0ACD0NUZ5</accession>
<gene>
    <name evidence="1" type="ORF">IE53DRAFT_300951</name>
</gene>
<feature type="non-terminal residue" evidence="1">
    <location>
        <position position="1"/>
    </location>
</feature>
<proteinExistence type="predicted"/>
<name>A0ACD0NUZ5_9BASI</name>
<dbReference type="EMBL" id="KZ820022">
    <property type="protein sequence ID" value="PWN49649.1"/>
    <property type="molecule type" value="Genomic_DNA"/>
</dbReference>
<evidence type="ECO:0000313" key="2">
    <source>
        <dbReference type="Proteomes" id="UP000245626"/>
    </source>
</evidence>
<sequence length="131" mass="14675">QAENDNPKGKVLYVNSPSCDHYRCQVKWIPGQSYFVNWVNPPKGKPSNVKIQLIPQEGTQGLPTYTLTSKVSSTKNAKVCDNMGLEGEKCGRFYWKVPEDAVKGRYEIVVTSIEHPDKVGYTDTVVIPSKK</sequence>
<keyword evidence="2" id="KW-1185">Reference proteome</keyword>